<dbReference type="Proteomes" id="UP000033187">
    <property type="component" value="Chromosome 1"/>
</dbReference>
<proteinExistence type="predicted"/>
<dbReference type="KEGG" id="fiy:BN1229_v1_1227"/>
<accession>A0A0D6JCS5</accession>
<dbReference type="AlphaFoldDB" id="A0A0D6JCS5"/>
<gene>
    <name evidence="1" type="ORF">YBN1229_v1_1227</name>
</gene>
<name>A0A0D6JCS5_9HYPH</name>
<organism evidence="1 2">
    <name type="scientific">Candidatus Filomicrobium marinum</name>
    <dbReference type="NCBI Taxonomy" id="1608628"/>
    <lineage>
        <taxon>Bacteria</taxon>
        <taxon>Pseudomonadati</taxon>
        <taxon>Pseudomonadota</taxon>
        <taxon>Alphaproteobacteria</taxon>
        <taxon>Hyphomicrobiales</taxon>
        <taxon>Hyphomicrobiaceae</taxon>
        <taxon>Filomicrobium</taxon>
    </lineage>
</organism>
<reference evidence="2" key="1">
    <citation type="submission" date="2015-02" db="EMBL/GenBank/DDBJ databases">
        <authorList>
            <person name="Chooi Y.-H."/>
        </authorList>
    </citation>
    <scope>NUCLEOTIDE SEQUENCE [LARGE SCALE GENOMIC DNA]</scope>
    <source>
        <strain evidence="2">strain Y</strain>
    </source>
</reference>
<dbReference type="KEGG" id="fil:BN1229_v1_1229"/>
<evidence type="ECO:0000313" key="1">
    <source>
        <dbReference type="EMBL" id="CPR17385.1"/>
    </source>
</evidence>
<dbReference type="EMBL" id="LN829119">
    <property type="protein sequence ID" value="CPR17385.1"/>
    <property type="molecule type" value="Genomic_DNA"/>
</dbReference>
<sequence length="189" mass="21997">MYYGQPLFTGEYISDHFDYKKRELLNQAQHLIEDNNSEMTEDQLANKIISHASMKPLAIDFDDVDKAITPAKIFVRDYERSVEIDGVQVVFTYPFKGDSCLFRIQPTTKSSPLHGIVSNGSVSIGVKCHNDIEEIRREMKAQNGLLRKYVEWQRADIERYNESLRNYVSDVVREKQKYVDGIKRLKDQL</sequence>
<keyword evidence="2" id="KW-1185">Reference proteome</keyword>
<evidence type="ECO:0000313" key="2">
    <source>
        <dbReference type="Proteomes" id="UP000033187"/>
    </source>
</evidence>
<dbReference type="OrthoDB" id="5447244at2"/>
<dbReference type="RefSeq" id="WP_046477319.1">
    <property type="nucleotide sequence ID" value="NZ_LN829118.1"/>
</dbReference>
<protein>
    <submittedName>
        <fullName evidence="1">Uncharacterized protein</fullName>
    </submittedName>
</protein>